<dbReference type="SUPFAM" id="SSF143120">
    <property type="entry name" value="YefM-like"/>
    <property type="match status" value="1"/>
</dbReference>
<evidence type="ECO:0000256" key="2">
    <source>
        <dbReference type="RuleBase" id="RU362080"/>
    </source>
</evidence>
<comment type="function">
    <text evidence="2">Antitoxin component of a type II toxin-antitoxin (TA) system.</text>
</comment>
<dbReference type="NCBIfam" id="TIGR01552">
    <property type="entry name" value="phd_fam"/>
    <property type="match status" value="1"/>
</dbReference>
<dbReference type="InterPro" id="IPR006442">
    <property type="entry name" value="Antitoxin_Phd/YefM"/>
</dbReference>
<organism evidence="3 4">
    <name type="scientific">Candidatus Accumulibacter affinis</name>
    <dbReference type="NCBI Taxonomy" id="2954384"/>
    <lineage>
        <taxon>Bacteria</taxon>
        <taxon>Pseudomonadati</taxon>
        <taxon>Pseudomonadota</taxon>
        <taxon>Betaproteobacteria</taxon>
        <taxon>Candidatus Accumulibacter</taxon>
    </lineage>
</organism>
<name>A0A935W5D0_9PROT</name>
<dbReference type="Proteomes" id="UP000706151">
    <property type="component" value="Unassembled WGS sequence"/>
</dbReference>
<dbReference type="Pfam" id="PF02604">
    <property type="entry name" value="PhdYeFM_antitox"/>
    <property type="match status" value="1"/>
</dbReference>
<evidence type="ECO:0000313" key="4">
    <source>
        <dbReference type="Proteomes" id="UP000706151"/>
    </source>
</evidence>
<sequence length="85" mass="9547">MRTWPVQDAKARLSELLEACIVDGPQMVSRRGVETAVVLPVEEWRRLQAAARPSLKQLLLSDTGRTDCLTPPRQIARRRSVPELG</sequence>
<evidence type="ECO:0000313" key="3">
    <source>
        <dbReference type="EMBL" id="MBK7955064.1"/>
    </source>
</evidence>
<proteinExistence type="inferred from homology"/>
<comment type="caution">
    <text evidence="3">The sequence shown here is derived from an EMBL/GenBank/DDBJ whole genome shotgun (WGS) entry which is preliminary data.</text>
</comment>
<dbReference type="EMBL" id="JADJOT010000009">
    <property type="protein sequence ID" value="MBK7955064.1"/>
    <property type="molecule type" value="Genomic_DNA"/>
</dbReference>
<dbReference type="AlphaFoldDB" id="A0A935W5D0"/>
<dbReference type="InterPro" id="IPR036165">
    <property type="entry name" value="YefM-like_sf"/>
</dbReference>
<gene>
    <name evidence="3" type="ORF">IPK02_14550</name>
</gene>
<reference evidence="3 4" key="1">
    <citation type="submission" date="2020-10" db="EMBL/GenBank/DDBJ databases">
        <title>Connecting structure to function with the recovery of over 1000 high-quality activated sludge metagenome-assembled genomes encoding full-length rRNA genes using long-read sequencing.</title>
        <authorList>
            <person name="Singleton C.M."/>
            <person name="Petriglieri F."/>
            <person name="Kristensen J.M."/>
            <person name="Kirkegaard R.H."/>
            <person name="Michaelsen T.Y."/>
            <person name="Andersen M.H."/>
            <person name="Karst S.M."/>
            <person name="Dueholm M.S."/>
            <person name="Nielsen P.H."/>
            <person name="Albertsen M."/>
        </authorList>
    </citation>
    <scope>NUCLEOTIDE SEQUENCE [LARGE SCALE GENOMIC DNA]</scope>
    <source>
        <strain evidence="3">Fred_18-Q3-R57-64_BAT3C.720</strain>
    </source>
</reference>
<evidence type="ECO:0000256" key="1">
    <source>
        <dbReference type="ARBA" id="ARBA00009981"/>
    </source>
</evidence>
<dbReference type="Gene3D" id="3.40.1620.10">
    <property type="entry name" value="YefM-like domain"/>
    <property type="match status" value="1"/>
</dbReference>
<protein>
    <recommendedName>
        <fullName evidence="2">Antitoxin</fullName>
    </recommendedName>
</protein>
<comment type="similarity">
    <text evidence="1 2">Belongs to the phD/YefM antitoxin family.</text>
</comment>
<accession>A0A935W5D0</accession>